<evidence type="ECO:0000313" key="1">
    <source>
        <dbReference type="EMBL" id="XFO65205.1"/>
    </source>
</evidence>
<dbReference type="InterPro" id="IPR013078">
    <property type="entry name" value="His_Pase_superF_clade-1"/>
</dbReference>
<dbReference type="RefSeq" id="WP_094605537.1">
    <property type="nucleotide sequence ID" value="NZ_CP155573.1"/>
</dbReference>
<dbReference type="EMBL" id="CP155573">
    <property type="protein sequence ID" value="XFO65205.1"/>
    <property type="molecule type" value="Genomic_DNA"/>
</dbReference>
<evidence type="ECO:0008006" key="3">
    <source>
        <dbReference type="Google" id="ProtNLM"/>
    </source>
</evidence>
<evidence type="ECO:0000313" key="2">
    <source>
        <dbReference type="Proteomes" id="UP000216752"/>
    </source>
</evidence>
<accession>A0ABZ3IHW9</accession>
<organism evidence="1 2">
    <name type="scientific">Sporomusa silvacetica DSM 10669</name>
    <dbReference type="NCBI Taxonomy" id="1123289"/>
    <lineage>
        <taxon>Bacteria</taxon>
        <taxon>Bacillati</taxon>
        <taxon>Bacillota</taxon>
        <taxon>Negativicutes</taxon>
        <taxon>Selenomonadales</taxon>
        <taxon>Sporomusaceae</taxon>
        <taxon>Sporomusa</taxon>
    </lineage>
</organism>
<dbReference type="Gene3D" id="3.40.50.1240">
    <property type="entry name" value="Phosphoglycerate mutase-like"/>
    <property type="match status" value="1"/>
</dbReference>
<protein>
    <recommendedName>
        <fullName evidence="3">Histidine phosphatase superfamily (Branch 1)</fullName>
    </recommendedName>
</protein>
<dbReference type="InterPro" id="IPR029033">
    <property type="entry name" value="His_PPase_superfam"/>
</dbReference>
<proteinExistence type="predicted"/>
<dbReference type="SUPFAM" id="SSF53254">
    <property type="entry name" value="Phosphoglycerate mutase-like"/>
    <property type="match status" value="1"/>
</dbReference>
<keyword evidence="2" id="KW-1185">Reference proteome</keyword>
<dbReference type="Pfam" id="PF00300">
    <property type="entry name" value="His_Phos_1"/>
    <property type="match status" value="1"/>
</dbReference>
<sequence length="180" mass="21345">MKIGLVRHFEVEYQLPSKLKLMTPNQFKQWLYEYEISDIKESRVEPSSIKWEKCFSSDLPRAVKTAQKLFAGQIIETKALRELAIFPPTNRNIKLPILLWLFLGRMAWMLSDKSQVESKLMFDERLKYILEEIILKEDDDVLLVSHGFLMIFLRKELLKRGFKGPNFKRAENGKIYVFEK</sequence>
<dbReference type="Proteomes" id="UP000216752">
    <property type="component" value="Chromosome"/>
</dbReference>
<name>A0ABZ3IHW9_9FIRM</name>
<gene>
    <name evidence="1" type="ORF">SPSIL_013140</name>
</gene>
<reference evidence="1" key="1">
    <citation type="submission" date="2024-05" db="EMBL/GenBank/DDBJ databases">
        <title>Isolation and characterization of Sporomusa carbonis sp. nov., a carboxydotrophic hydrogenogen in the genus of Sporomusa isolated from a charcoal burning pile.</title>
        <authorList>
            <person name="Boeer T."/>
            <person name="Rosenbaum F."/>
            <person name="Eysell L."/>
            <person name="Mueller V."/>
            <person name="Daniel R."/>
            <person name="Poehlein A."/>
        </authorList>
    </citation>
    <scope>NUCLEOTIDE SEQUENCE [LARGE SCALE GENOMIC DNA]</scope>
    <source>
        <strain evidence="1">DSM 10669</strain>
    </source>
</reference>